<dbReference type="GeneID" id="37072061"/>
<dbReference type="RefSeq" id="XP_025434107.1">
    <property type="nucleotide sequence ID" value="XM_025570833.1"/>
</dbReference>
<dbReference type="OrthoDB" id="4983586at2759"/>
<gene>
    <name evidence="1" type="ORF">BP01DRAFT_176539</name>
</gene>
<evidence type="ECO:0000313" key="2">
    <source>
        <dbReference type="Proteomes" id="UP000248349"/>
    </source>
</evidence>
<evidence type="ECO:0000313" key="1">
    <source>
        <dbReference type="EMBL" id="PYH48125.1"/>
    </source>
</evidence>
<proteinExistence type="predicted"/>
<dbReference type="Proteomes" id="UP000248349">
    <property type="component" value="Unassembled WGS sequence"/>
</dbReference>
<dbReference type="AlphaFoldDB" id="A0A318ZN63"/>
<reference evidence="1 2" key="1">
    <citation type="submission" date="2016-12" db="EMBL/GenBank/DDBJ databases">
        <title>The genomes of Aspergillus section Nigri reveals drivers in fungal speciation.</title>
        <authorList>
            <consortium name="DOE Joint Genome Institute"/>
            <person name="Vesth T.C."/>
            <person name="Nybo J."/>
            <person name="Theobald S."/>
            <person name="Brandl J."/>
            <person name="Frisvad J.C."/>
            <person name="Nielsen K.F."/>
            <person name="Lyhne E.K."/>
            <person name="Kogle M.E."/>
            <person name="Kuo A."/>
            <person name="Riley R."/>
            <person name="Clum A."/>
            <person name="Nolan M."/>
            <person name="Lipzen A."/>
            <person name="Salamov A."/>
            <person name="Henrissat B."/>
            <person name="Wiebenga A."/>
            <person name="De Vries R.P."/>
            <person name="Grigoriev I.V."/>
            <person name="Mortensen U.H."/>
            <person name="Andersen M.R."/>
            <person name="Baker S.E."/>
        </authorList>
    </citation>
    <scope>NUCLEOTIDE SEQUENCE [LARGE SCALE GENOMIC DNA]</scope>
    <source>
        <strain evidence="1 2">JOP 1030-1</strain>
    </source>
</reference>
<accession>A0A318ZN63</accession>
<name>A0A318ZN63_9EURO</name>
<protein>
    <submittedName>
        <fullName evidence="1">Uncharacterized protein</fullName>
    </submittedName>
</protein>
<sequence>MPEHIVREMGINKKHLSANKCNSLVARSSSNSFKTIQENQTQPNPFTMRFNSISIALFASLALAAPSPSPLDATTSNLATGQQVQAAAYNPNVNCDASNIHCGTCNGLSCKIGYNNYPCDVGKCSKQSGGGDGKRCYDDAFGTSKPRHILCPGR</sequence>
<dbReference type="EMBL" id="KZ821222">
    <property type="protein sequence ID" value="PYH48125.1"/>
    <property type="molecule type" value="Genomic_DNA"/>
</dbReference>
<organism evidence="1 2">
    <name type="scientific">Aspergillus saccharolyticus JOP 1030-1</name>
    <dbReference type="NCBI Taxonomy" id="1450539"/>
    <lineage>
        <taxon>Eukaryota</taxon>
        <taxon>Fungi</taxon>
        <taxon>Dikarya</taxon>
        <taxon>Ascomycota</taxon>
        <taxon>Pezizomycotina</taxon>
        <taxon>Eurotiomycetes</taxon>
        <taxon>Eurotiomycetidae</taxon>
        <taxon>Eurotiales</taxon>
        <taxon>Aspergillaceae</taxon>
        <taxon>Aspergillus</taxon>
        <taxon>Aspergillus subgen. Circumdati</taxon>
    </lineage>
</organism>
<keyword evidence="2" id="KW-1185">Reference proteome</keyword>